<dbReference type="InterPro" id="IPR014710">
    <property type="entry name" value="RmlC-like_jellyroll"/>
</dbReference>
<dbReference type="SMART" id="SM00100">
    <property type="entry name" value="cNMP"/>
    <property type="match status" value="1"/>
</dbReference>
<dbReference type="CDD" id="cd00038">
    <property type="entry name" value="CAP_ED"/>
    <property type="match status" value="1"/>
</dbReference>
<comment type="caution">
    <text evidence="3">The sequence shown here is derived from an EMBL/GenBank/DDBJ whole genome shotgun (WGS) entry which is preliminary data.</text>
</comment>
<accession>A0A9W9Y9Q6</accession>
<dbReference type="PANTHER" id="PTHR23011:SF28">
    <property type="entry name" value="CYCLIC NUCLEOTIDE-BINDING DOMAIN CONTAINING PROTEIN"/>
    <property type="match status" value="1"/>
</dbReference>
<dbReference type="InterPro" id="IPR000595">
    <property type="entry name" value="cNMP-bd_dom"/>
</dbReference>
<feature type="region of interest" description="Disordered" evidence="1">
    <location>
        <begin position="495"/>
        <end position="515"/>
    </location>
</feature>
<sequence>MVARGRKCADLYVQQSNPIFAHHNKTRRLQRQASFSGVASKLLDARSESSRKLSRQINKMARVQEVKERQKIREKEVAAEEEKKKKEEEFDRSVITRKLSVFGSYRRTSFPRTRRLSKEPIERFRKIVQLLCFLLKMKTSMDRKYRSQNASNVFAQLDEEAVTGVDCDGMVFDPNNFKAVREVQLSQEAIHILSLSPGSRTEDQLQTALVALKTSVAAFGEYPLKMQRRLVSVGWYERFEAKRVIIRQGHKAENFYFILSGTALVTLLVNDAKTREQRNTTVAVLGKGSSFGELALLHHKTRSATVLCKDEVSLLAVCREDFRDIFMSYEDGREPEHIRFLRSVPYLKDLPLDDLTTKHDVCIFHYFRRGVVIVNESKTKWIYVIKTGSCRVLTHLSKKTAKLNRSAVSPEKPKAVLPVIPVDEADRRRALYTAAGDRNNYDLSLPALVGEPEKFKKTAKTVTWMGSRLSAFHHAVRDREQHREKIERLHKRISNVDKVTRNKTPSSDKSRTDTPEVDIKGEQVVVQIELLKPKDQFGISTLLFDNPAVKCHLVSNGAECVLIKKSWFLQNANEATLRRLRNQIPPYPSQATLEQKMQDQANWDSFKTQTINTLLDTLHL</sequence>
<dbReference type="Gene3D" id="2.60.120.10">
    <property type="entry name" value="Jelly Rolls"/>
    <property type="match status" value="2"/>
</dbReference>
<feature type="domain" description="Cyclic nucleotide-binding" evidence="2">
    <location>
        <begin position="218"/>
        <end position="343"/>
    </location>
</feature>
<dbReference type="PANTHER" id="PTHR23011">
    <property type="entry name" value="CYCLIC NUCLEOTIDE-BINDING DOMAIN CONTAINING PROTEIN"/>
    <property type="match status" value="1"/>
</dbReference>
<dbReference type="Proteomes" id="UP001163046">
    <property type="component" value="Unassembled WGS sequence"/>
</dbReference>
<dbReference type="InterPro" id="IPR018488">
    <property type="entry name" value="cNMP-bd_CS"/>
</dbReference>
<reference evidence="3" key="1">
    <citation type="submission" date="2023-01" db="EMBL/GenBank/DDBJ databases">
        <title>Genome assembly of the deep-sea coral Lophelia pertusa.</title>
        <authorList>
            <person name="Herrera S."/>
            <person name="Cordes E."/>
        </authorList>
    </citation>
    <scope>NUCLEOTIDE SEQUENCE</scope>
    <source>
        <strain evidence="3">USNM1676648</strain>
        <tissue evidence="3">Polyp</tissue>
    </source>
</reference>
<organism evidence="3 4">
    <name type="scientific">Desmophyllum pertusum</name>
    <dbReference type="NCBI Taxonomy" id="174260"/>
    <lineage>
        <taxon>Eukaryota</taxon>
        <taxon>Metazoa</taxon>
        <taxon>Cnidaria</taxon>
        <taxon>Anthozoa</taxon>
        <taxon>Hexacorallia</taxon>
        <taxon>Scleractinia</taxon>
        <taxon>Caryophylliina</taxon>
        <taxon>Caryophylliidae</taxon>
        <taxon>Desmophyllum</taxon>
    </lineage>
</organism>
<proteinExistence type="predicted"/>
<dbReference type="EMBL" id="MU827800">
    <property type="protein sequence ID" value="KAJ7327767.1"/>
    <property type="molecule type" value="Genomic_DNA"/>
</dbReference>
<protein>
    <recommendedName>
        <fullName evidence="2">Cyclic nucleotide-binding domain-containing protein</fullName>
    </recommendedName>
</protein>
<evidence type="ECO:0000313" key="4">
    <source>
        <dbReference type="Proteomes" id="UP001163046"/>
    </source>
</evidence>
<name>A0A9W9Y9Q6_9CNID</name>
<gene>
    <name evidence="3" type="ORF">OS493_026646</name>
</gene>
<dbReference type="PROSITE" id="PS50042">
    <property type="entry name" value="CNMP_BINDING_3"/>
    <property type="match status" value="1"/>
</dbReference>
<dbReference type="InterPro" id="IPR018490">
    <property type="entry name" value="cNMP-bd_dom_sf"/>
</dbReference>
<dbReference type="PROSITE" id="PS00889">
    <property type="entry name" value="CNMP_BINDING_2"/>
    <property type="match status" value="1"/>
</dbReference>
<evidence type="ECO:0000256" key="1">
    <source>
        <dbReference type="SAM" id="MobiDB-lite"/>
    </source>
</evidence>
<evidence type="ECO:0000313" key="3">
    <source>
        <dbReference type="EMBL" id="KAJ7327767.1"/>
    </source>
</evidence>
<dbReference type="AlphaFoldDB" id="A0A9W9Y9Q6"/>
<dbReference type="Pfam" id="PF00027">
    <property type="entry name" value="cNMP_binding"/>
    <property type="match status" value="1"/>
</dbReference>
<dbReference type="OrthoDB" id="166212at2759"/>
<evidence type="ECO:0000259" key="2">
    <source>
        <dbReference type="PROSITE" id="PS50042"/>
    </source>
</evidence>
<dbReference type="SUPFAM" id="SSF51206">
    <property type="entry name" value="cAMP-binding domain-like"/>
    <property type="match status" value="2"/>
</dbReference>
<keyword evidence="4" id="KW-1185">Reference proteome</keyword>